<keyword evidence="5" id="KW-1185">Reference proteome</keyword>
<feature type="region of interest" description="Disordered" evidence="2">
    <location>
        <begin position="223"/>
        <end position="287"/>
    </location>
</feature>
<dbReference type="GO" id="GO:0008270">
    <property type="term" value="F:zinc ion binding"/>
    <property type="evidence" value="ECO:0007669"/>
    <property type="project" value="UniProtKB-KW"/>
</dbReference>
<evidence type="ECO:0000259" key="3">
    <source>
        <dbReference type="PROSITE" id="PS50157"/>
    </source>
</evidence>
<dbReference type="EMBL" id="OZ075123">
    <property type="protein sequence ID" value="CAL4914929.1"/>
    <property type="molecule type" value="Genomic_DNA"/>
</dbReference>
<dbReference type="AlphaFoldDB" id="A0ABC8WTZ3"/>
<feature type="compositionally biased region" description="Pro residues" evidence="2">
    <location>
        <begin position="36"/>
        <end position="47"/>
    </location>
</feature>
<evidence type="ECO:0000313" key="5">
    <source>
        <dbReference type="Proteomes" id="UP001497457"/>
    </source>
</evidence>
<evidence type="ECO:0000256" key="1">
    <source>
        <dbReference type="PROSITE-ProRule" id="PRU00042"/>
    </source>
</evidence>
<proteinExistence type="predicted"/>
<dbReference type="Gene3D" id="3.30.160.60">
    <property type="entry name" value="Classic Zinc Finger"/>
    <property type="match status" value="1"/>
</dbReference>
<dbReference type="PANTHER" id="PTHR46547:SF19">
    <property type="entry name" value="OS09G0445500 PROTEIN"/>
    <property type="match status" value="1"/>
</dbReference>
<keyword evidence="1" id="KW-0479">Metal-binding</keyword>
<dbReference type="InterPro" id="IPR013087">
    <property type="entry name" value="Znf_C2H2_type"/>
</dbReference>
<gene>
    <name evidence="4" type="ORF">URODEC1_LOCUS17196</name>
</gene>
<feature type="compositionally biased region" description="Low complexity" evidence="2">
    <location>
        <begin position="61"/>
        <end position="73"/>
    </location>
</feature>
<name>A0ABC8WTZ3_9POAL</name>
<evidence type="ECO:0000256" key="2">
    <source>
        <dbReference type="SAM" id="MobiDB-lite"/>
    </source>
</evidence>
<feature type="compositionally biased region" description="Low complexity" evidence="2">
    <location>
        <begin position="249"/>
        <end position="265"/>
    </location>
</feature>
<sequence length="287" mass="29984">MMSERDAHAKSSGAPAASIHSFSQLPFLRLTRDKPPPPPPTSNPAPPVRLFGFDLPPEPDAATAASHSGNAAGEARAKDSTTATQSAEAATTAPTIMAPPAGPGGASGGGGRRFECRYCCRNFRTSQALGGHQNAHKQERQHAKRARFQTAMAMRHGSGGHHYYPPLPLGPAHLYQHRPSYAALPPPHYPAAWAGAAYYVTPPGPTVTQQITAGSPAAIMPRLWRPRDGGGGAGAGTTPQLVAAGGAGSTTLSQSKTSSSSWSTSPHQRRLLTQQERKESVGLDLSL</sequence>
<reference evidence="4 5" key="2">
    <citation type="submission" date="2024-10" db="EMBL/GenBank/DDBJ databases">
        <authorList>
            <person name="Ryan C."/>
        </authorList>
    </citation>
    <scope>NUCLEOTIDE SEQUENCE [LARGE SCALE GENOMIC DNA]</scope>
</reference>
<keyword evidence="1" id="KW-0863">Zinc-finger</keyword>
<accession>A0ABC8WTZ3</accession>
<organism evidence="4 5">
    <name type="scientific">Urochloa decumbens</name>
    <dbReference type="NCBI Taxonomy" id="240449"/>
    <lineage>
        <taxon>Eukaryota</taxon>
        <taxon>Viridiplantae</taxon>
        <taxon>Streptophyta</taxon>
        <taxon>Embryophyta</taxon>
        <taxon>Tracheophyta</taxon>
        <taxon>Spermatophyta</taxon>
        <taxon>Magnoliopsida</taxon>
        <taxon>Liliopsida</taxon>
        <taxon>Poales</taxon>
        <taxon>Poaceae</taxon>
        <taxon>PACMAD clade</taxon>
        <taxon>Panicoideae</taxon>
        <taxon>Panicodae</taxon>
        <taxon>Paniceae</taxon>
        <taxon>Melinidinae</taxon>
        <taxon>Urochloa</taxon>
    </lineage>
</organism>
<feature type="domain" description="C2H2-type" evidence="3">
    <location>
        <begin position="114"/>
        <end position="141"/>
    </location>
</feature>
<dbReference type="PANTHER" id="PTHR46547">
    <property type="entry name" value="ZINC FINGER PROTEIN GIS"/>
    <property type="match status" value="1"/>
</dbReference>
<protein>
    <recommendedName>
        <fullName evidence="3">C2H2-type domain-containing protein</fullName>
    </recommendedName>
</protein>
<evidence type="ECO:0000313" key="4">
    <source>
        <dbReference type="EMBL" id="CAL4914929.1"/>
    </source>
</evidence>
<dbReference type="Proteomes" id="UP001497457">
    <property type="component" value="Chromosome 13rd"/>
</dbReference>
<keyword evidence="1" id="KW-0862">Zinc</keyword>
<dbReference type="InterPro" id="IPR044291">
    <property type="entry name" value="GIS/GIS2/ZFP8"/>
</dbReference>
<dbReference type="PROSITE" id="PS00028">
    <property type="entry name" value="ZINC_FINGER_C2H2_1"/>
    <property type="match status" value="1"/>
</dbReference>
<dbReference type="InterPro" id="IPR036236">
    <property type="entry name" value="Znf_C2H2_sf"/>
</dbReference>
<feature type="region of interest" description="Disordered" evidence="2">
    <location>
        <begin position="1"/>
        <end position="108"/>
    </location>
</feature>
<reference evidence="5" key="1">
    <citation type="submission" date="2024-06" db="EMBL/GenBank/DDBJ databases">
        <authorList>
            <person name="Ryan C."/>
        </authorList>
    </citation>
    <scope>NUCLEOTIDE SEQUENCE [LARGE SCALE GENOMIC DNA]</scope>
</reference>
<dbReference type="PROSITE" id="PS50157">
    <property type="entry name" value="ZINC_FINGER_C2H2_2"/>
    <property type="match status" value="1"/>
</dbReference>
<feature type="compositionally biased region" description="Low complexity" evidence="2">
    <location>
        <begin position="81"/>
        <end position="99"/>
    </location>
</feature>
<dbReference type="SUPFAM" id="SSF57667">
    <property type="entry name" value="beta-beta-alpha zinc fingers"/>
    <property type="match status" value="1"/>
</dbReference>